<proteinExistence type="predicted"/>
<feature type="chain" id="PRO_5046534536" evidence="2">
    <location>
        <begin position="25"/>
        <end position="344"/>
    </location>
</feature>
<protein>
    <submittedName>
        <fullName evidence="3">TRAP transporter substrate-binding protein</fullName>
    </submittedName>
</protein>
<dbReference type="PANTHER" id="PTHR33376">
    <property type="match status" value="1"/>
</dbReference>
<dbReference type="EMBL" id="BAABCX010000002">
    <property type="protein sequence ID" value="GAA3540563.1"/>
    <property type="molecule type" value="Genomic_DNA"/>
</dbReference>
<keyword evidence="4" id="KW-1185">Reference proteome</keyword>
<dbReference type="PANTHER" id="PTHR33376:SF15">
    <property type="entry name" value="BLL6794 PROTEIN"/>
    <property type="match status" value="1"/>
</dbReference>
<reference evidence="4" key="1">
    <citation type="journal article" date="2019" name="Int. J. Syst. Evol. Microbiol.">
        <title>The Global Catalogue of Microorganisms (GCM) 10K type strain sequencing project: providing services to taxonomists for standard genome sequencing and annotation.</title>
        <authorList>
            <consortium name="The Broad Institute Genomics Platform"/>
            <consortium name="The Broad Institute Genome Sequencing Center for Infectious Disease"/>
            <person name="Wu L."/>
            <person name="Ma J."/>
        </authorList>
    </citation>
    <scope>NUCLEOTIDE SEQUENCE [LARGE SCALE GENOMIC DNA]</scope>
    <source>
        <strain evidence="4">JCM 17110</strain>
    </source>
</reference>
<dbReference type="InterPro" id="IPR018389">
    <property type="entry name" value="DctP_fam"/>
</dbReference>
<keyword evidence="1 2" id="KW-0732">Signal</keyword>
<organism evidence="3 4">
    <name type="scientific">Zobellella aerophila</name>
    <dbReference type="NCBI Taxonomy" id="870480"/>
    <lineage>
        <taxon>Bacteria</taxon>
        <taxon>Pseudomonadati</taxon>
        <taxon>Pseudomonadota</taxon>
        <taxon>Gammaproteobacteria</taxon>
        <taxon>Aeromonadales</taxon>
        <taxon>Aeromonadaceae</taxon>
        <taxon>Zobellella</taxon>
    </lineage>
</organism>
<dbReference type="Gene3D" id="3.40.190.170">
    <property type="entry name" value="Bacterial extracellular solute-binding protein, family 7"/>
    <property type="match status" value="1"/>
</dbReference>
<dbReference type="RefSeq" id="WP_344957571.1">
    <property type="nucleotide sequence ID" value="NZ_BAABCX010000002.1"/>
</dbReference>
<feature type="signal peptide" evidence="2">
    <location>
        <begin position="1"/>
        <end position="24"/>
    </location>
</feature>
<evidence type="ECO:0000256" key="2">
    <source>
        <dbReference type="SAM" id="SignalP"/>
    </source>
</evidence>
<evidence type="ECO:0000313" key="4">
    <source>
        <dbReference type="Proteomes" id="UP001500795"/>
    </source>
</evidence>
<dbReference type="CDD" id="cd13665">
    <property type="entry name" value="PBP2_TRAP_Dctp3_4"/>
    <property type="match status" value="1"/>
</dbReference>
<dbReference type="Pfam" id="PF03480">
    <property type="entry name" value="DctP"/>
    <property type="match status" value="1"/>
</dbReference>
<accession>A0ABP6VT88</accession>
<gene>
    <name evidence="3" type="ORF">GCM10022394_20430</name>
</gene>
<evidence type="ECO:0000313" key="3">
    <source>
        <dbReference type="EMBL" id="GAA3540563.1"/>
    </source>
</evidence>
<dbReference type="SUPFAM" id="SSF53850">
    <property type="entry name" value="Periplasmic binding protein-like II"/>
    <property type="match status" value="1"/>
</dbReference>
<dbReference type="NCBIfam" id="NF037995">
    <property type="entry name" value="TRAP_S1"/>
    <property type="match status" value="1"/>
</dbReference>
<sequence length="344" mass="37375">MLGRKLSMLALVGTLLFVPCSAWSAEKVIRISTWGSPQHGINTLVWPTWGKWVEEATEGRVSVKVEYDLGPADSQIDLVTDGIGEVSWVFHGHKPGRFNLTQLPEIPTLTRDVNSEVASAAYWRVHEQYLSKGGEHRGVVVLATGVHGPGEIFTKEKVESLADLKNKKIRIGGGIMATLAQGMELTPVSLPPTRTYEALAQGVLDGALLTLESLKSFRIGEVAPYTLSIPGGLYRGSFTIVMNPDTLAGLSKQDQQAILAVSGERLSRLFGRMMDQADAEGVAYAESIGNTVTPASPELMSQLNTLSSGLEQDWLKLAARKPAVDGEAALTYYRQQLRELQEAM</sequence>
<dbReference type="Proteomes" id="UP001500795">
    <property type="component" value="Unassembled WGS sequence"/>
</dbReference>
<evidence type="ECO:0000256" key="1">
    <source>
        <dbReference type="ARBA" id="ARBA00022729"/>
    </source>
</evidence>
<comment type="caution">
    <text evidence="3">The sequence shown here is derived from an EMBL/GenBank/DDBJ whole genome shotgun (WGS) entry which is preliminary data.</text>
</comment>
<dbReference type="InterPro" id="IPR038404">
    <property type="entry name" value="TRAP_DctP_sf"/>
</dbReference>
<name>A0ABP6VT88_9GAMM</name>